<comment type="caution">
    <text evidence="2">The sequence shown here is derived from an EMBL/GenBank/DDBJ whole genome shotgun (WGS) entry which is preliminary data.</text>
</comment>
<keyword evidence="1" id="KW-0812">Transmembrane</keyword>
<proteinExistence type="predicted"/>
<dbReference type="Proteomes" id="UP001202052">
    <property type="component" value="Unassembled WGS sequence"/>
</dbReference>
<dbReference type="RefSeq" id="WP_249491365.1">
    <property type="nucleotide sequence ID" value="NZ_JAMCCK010000033.1"/>
</dbReference>
<sequence length="189" mass="19944">MTSTPPASRLSRLCCALIPLLLLSYGVLRLIDGMDGHHGPGPAWNAGHLCFLAAFLLLGALVRELRALVPASTARMRTAAGAATTAGLFGAACFVWVILGDLFPALSDTAPLPAPLELAGPLAFQLGLLTLLIMLVTTRPRQLPVWSPALVFAFFLLITVNLDLLPLAALILMAALTPLTRPRALHAAR</sequence>
<feature type="transmembrane region" description="Helical" evidence="1">
    <location>
        <begin position="149"/>
        <end position="176"/>
    </location>
</feature>
<evidence type="ECO:0000256" key="1">
    <source>
        <dbReference type="SAM" id="Phobius"/>
    </source>
</evidence>
<organism evidence="2 3">
    <name type="scientific">Streptomyces lavenduligriseus</name>
    <dbReference type="NCBI Taxonomy" id="67315"/>
    <lineage>
        <taxon>Bacteria</taxon>
        <taxon>Bacillati</taxon>
        <taxon>Actinomycetota</taxon>
        <taxon>Actinomycetes</taxon>
        <taxon>Kitasatosporales</taxon>
        <taxon>Streptomycetaceae</taxon>
        <taxon>Streptomyces</taxon>
    </lineage>
</organism>
<keyword evidence="3" id="KW-1185">Reference proteome</keyword>
<gene>
    <name evidence="2" type="ORF">M4438_22330</name>
</gene>
<protein>
    <recommendedName>
        <fullName evidence="4">Tripartite tricarboxylate transporter TctB family protein</fullName>
    </recommendedName>
</protein>
<accession>A0ABT0NXK9</accession>
<feature type="transmembrane region" description="Helical" evidence="1">
    <location>
        <begin position="78"/>
        <end position="98"/>
    </location>
</feature>
<evidence type="ECO:0000313" key="2">
    <source>
        <dbReference type="EMBL" id="MCL3996214.1"/>
    </source>
</evidence>
<keyword evidence="1" id="KW-1133">Transmembrane helix</keyword>
<feature type="transmembrane region" description="Helical" evidence="1">
    <location>
        <begin position="45"/>
        <end position="66"/>
    </location>
</feature>
<name>A0ABT0NXK9_9ACTN</name>
<evidence type="ECO:0000313" key="3">
    <source>
        <dbReference type="Proteomes" id="UP001202052"/>
    </source>
</evidence>
<evidence type="ECO:0008006" key="4">
    <source>
        <dbReference type="Google" id="ProtNLM"/>
    </source>
</evidence>
<keyword evidence="1" id="KW-0472">Membrane</keyword>
<feature type="transmembrane region" description="Helical" evidence="1">
    <location>
        <begin position="118"/>
        <end position="137"/>
    </location>
</feature>
<dbReference type="EMBL" id="JAMCCK010000033">
    <property type="protein sequence ID" value="MCL3996214.1"/>
    <property type="molecule type" value="Genomic_DNA"/>
</dbReference>
<reference evidence="2 3" key="1">
    <citation type="submission" date="2022-05" db="EMBL/GenBank/DDBJ databases">
        <title>Genome Resource of Streptomyces lavenduligriseus GA1-1, a Strain with Broad-Spectrum Antifungal Activity against Phytopathogenic Fungi.</title>
        <authorList>
            <person name="Qi D."/>
        </authorList>
    </citation>
    <scope>NUCLEOTIDE SEQUENCE [LARGE SCALE GENOMIC DNA]</scope>
    <source>
        <strain evidence="2 3">GA1-1</strain>
    </source>
</reference>